<evidence type="ECO:0000313" key="38">
    <source>
        <dbReference type="Proteomes" id="UP000694562"/>
    </source>
</evidence>
<dbReference type="SUPFAM" id="SSF56112">
    <property type="entry name" value="Protein kinase-like (PK-like)"/>
    <property type="match status" value="1"/>
</dbReference>
<dbReference type="Ensembl" id="ENSFTIT00000024930.1">
    <property type="protein sequence ID" value="ENSFTIP00000023919.1"/>
    <property type="gene ID" value="ENSFTIG00000015348.1"/>
</dbReference>
<dbReference type="InterPro" id="IPR013783">
    <property type="entry name" value="Ig-like_fold"/>
</dbReference>
<evidence type="ECO:0000256" key="10">
    <source>
        <dbReference type="ARBA" id="ARBA00022737"/>
    </source>
</evidence>
<dbReference type="FunFam" id="1.10.510.10:FF:000177">
    <property type="entry name" value="Mast/stem cell growth factor receptor"/>
    <property type="match status" value="1"/>
</dbReference>
<evidence type="ECO:0000256" key="21">
    <source>
        <dbReference type="ARBA" id="ARBA00023180"/>
    </source>
</evidence>
<keyword evidence="4" id="KW-1003">Cell membrane</keyword>
<keyword evidence="6" id="KW-0808">Transferase</keyword>
<evidence type="ECO:0000256" key="11">
    <source>
        <dbReference type="ARBA" id="ARBA00022741"/>
    </source>
</evidence>
<sequence length="882" mass="97901">MEGAYLAWELAHAVLLLSVVPAGGLLPHEESSLVVNKGEELRLRCNEDGPVTWNFQNSDPSAKARSSNEKEWYTKNATVRDVGRYICKSKGSIVSSFYVFVKDPNVLFLVDSLIYGKEDSDILLVCPLTDPDVSNFTLRKCDGKRLPRNMTFIPNPQKGIIIKNVQRSFKGCYQCLAKHNGVEKISEHIFLNVRPVHKTLPVITLSKSYELLKEGEEFEVTCTIMDVDSSVKASWISHKSGIVTSKSRNLGDYGYERKLTLNIRSVGVNDSGEFTCQAENPFGKNSATVTLKALAKGFVRLFATMNTTIDINAGQNGNLTVEYEAYPKPKEEVWMYMNETLQNSSDHYVKFKTVGNNSYTSDLHLTRLKGTEGGIYTFFVSNSDASSSVTFNVYVKTKPEILTLDILSNGVLQCVAAGFPAPTIYWYFCPGTEQRCFDSPTISPMDVKISYTNSSVPSFERILVESTINASMFRSTGTVCCEASSNGDRTSAFFNFAIKGKTLGAGAFGKVVEATAYGLFKSDAAMTVAVKMLKTSAHLTEREALMSELKVLSYLGNHINIVNLLGACTIGGPTLVITEYCCYGDLLNFLRRKRDSFICPKHEEHAETAVYENLLHQAEPAADVANEYMDMKPGVSYAVPPKADKKRPVKPGSYTDQDVALSMSEDDELALDVEDLLSFSYQVAKGMSFLASKNCIHRDLAARNILLTHGRITKICDFGLARDIRNDSNYVVKGNARLPVKWMAPESIFNCVYTFESDVWSYGILLWELFSLGSSPYPGMPVDSKFYKMIKEGYRMFSPACAPPEMYDIMKSCWDADPLQRPTFKQIVQLIEQQLSDSAPRVYANFSTPPSSQGNAPDHSVRINSVGSSTSSTQPLLVREDV</sequence>
<reference evidence="37" key="1">
    <citation type="submission" date="2025-08" db="UniProtKB">
        <authorList>
            <consortium name="Ensembl"/>
        </authorList>
    </citation>
    <scope>IDENTIFICATION</scope>
</reference>
<evidence type="ECO:0000256" key="19">
    <source>
        <dbReference type="ARBA" id="ARBA00023157"/>
    </source>
</evidence>
<evidence type="ECO:0000256" key="23">
    <source>
        <dbReference type="ARBA" id="ARBA00032147"/>
    </source>
</evidence>
<dbReference type="InterPro" id="IPR036179">
    <property type="entry name" value="Ig-like_dom_sf"/>
</dbReference>
<dbReference type="GO" id="GO:0005524">
    <property type="term" value="F:ATP binding"/>
    <property type="evidence" value="ECO:0007669"/>
    <property type="project" value="UniProtKB-UniRule"/>
</dbReference>
<dbReference type="Gene3D" id="2.60.40.10">
    <property type="entry name" value="Immunoglobulins"/>
    <property type="match status" value="5"/>
</dbReference>
<evidence type="ECO:0000256" key="3">
    <source>
        <dbReference type="ARBA" id="ARBA00014417"/>
    </source>
</evidence>
<dbReference type="GO" id="GO:0043235">
    <property type="term" value="C:receptor complex"/>
    <property type="evidence" value="ECO:0007669"/>
    <property type="project" value="TreeGrafter"/>
</dbReference>
<dbReference type="FunFam" id="2.60.40.10:FF:004504">
    <property type="match status" value="1"/>
</dbReference>
<evidence type="ECO:0000256" key="26">
    <source>
        <dbReference type="ARBA" id="ARBA00078250"/>
    </source>
</evidence>
<dbReference type="GO" id="GO:0006935">
    <property type="term" value="P:chemotaxis"/>
    <property type="evidence" value="ECO:0007669"/>
    <property type="project" value="UniProtKB-ARBA"/>
</dbReference>
<dbReference type="OMA" id="CDSTNEY"/>
<dbReference type="FunFam" id="2.60.40.10:FF:000429">
    <property type="entry name" value="Mast/stem cell growth factor receptor"/>
    <property type="match status" value="1"/>
</dbReference>
<dbReference type="Gene3D" id="1.10.510.10">
    <property type="entry name" value="Transferase(Phosphotransferase) domain 1"/>
    <property type="match status" value="1"/>
</dbReference>
<dbReference type="PANTHER" id="PTHR24416:SF46">
    <property type="entry name" value="MAST_STEM CELL GROWTH FACTOR RECEPTOR KIT"/>
    <property type="match status" value="1"/>
</dbReference>
<feature type="binding site" evidence="28">
    <location>
        <begin position="504"/>
        <end position="511"/>
    </location>
    <ligand>
        <name>ATP</name>
        <dbReference type="ChEBI" id="CHEBI:30616"/>
    </ligand>
</feature>
<feature type="binding site" evidence="29">
    <location>
        <position position="704"/>
    </location>
    <ligand>
        <name>Mg(2+)</name>
        <dbReference type="ChEBI" id="CHEBI:18420"/>
    </ligand>
</feature>
<dbReference type="Proteomes" id="UP000694562">
    <property type="component" value="Unplaced"/>
</dbReference>
<feature type="region of interest" description="Disordered" evidence="33">
    <location>
        <begin position="846"/>
        <end position="882"/>
    </location>
</feature>
<dbReference type="GO" id="GO:0016477">
    <property type="term" value="P:cell migration"/>
    <property type="evidence" value="ECO:0007669"/>
    <property type="project" value="UniProtKB-ARBA"/>
</dbReference>
<feature type="compositionally biased region" description="Polar residues" evidence="33">
    <location>
        <begin position="846"/>
        <end position="855"/>
    </location>
</feature>
<dbReference type="InterPro" id="IPR020635">
    <property type="entry name" value="Tyr_kinase_cat_dom"/>
</dbReference>
<keyword evidence="38" id="KW-1185">Reference proteome</keyword>
<keyword evidence="14 29" id="KW-0460">Magnesium</keyword>
<evidence type="ECO:0000256" key="31">
    <source>
        <dbReference type="PROSITE-ProRule" id="PRU10141"/>
    </source>
</evidence>
<dbReference type="GO" id="GO:0046427">
    <property type="term" value="P:positive regulation of receptor signaling pathway via JAK-STAT"/>
    <property type="evidence" value="ECO:0007669"/>
    <property type="project" value="TreeGrafter"/>
</dbReference>
<dbReference type="GO" id="GO:0030335">
    <property type="term" value="P:positive regulation of cell migration"/>
    <property type="evidence" value="ECO:0007669"/>
    <property type="project" value="TreeGrafter"/>
</dbReference>
<dbReference type="InterPro" id="IPR008266">
    <property type="entry name" value="Tyr_kinase_AS"/>
</dbReference>
<dbReference type="Pfam" id="PF07714">
    <property type="entry name" value="PK_Tyr_Ser-Thr"/>
    <property type="match status" value="1"/>
</dbReference>
<evidence type="ECO:0000313" key="37">
    <source>
        <dbReference type="Ensembl" id="ENSFTIP00000023919.1"/>
    </source>
</evidence>
<dbReference type="InterPro" id="IPR017441">
    <property type="entry name" value="Protein_kinase_ATP_BS"/>
</dbReference>
<keyword evidence="5" id="KW-0597">Phosphoprotein</keyword>
<keyword evidence="8 29" id="KW-0479">Metal-binding</keyword>
<evidence type="ECO:0000256" key="1">
    <source>
        <dbReference type="ARBA" id="ARBA00004251"/>
    </source>
</evidence>
<dbReference type="Pfam" id="PF07679">
    <property type="entry name" value="I-set"/>
    <property type="match status" value="1"/>
</dbReference>
<dbReference type="GO" id="GO:0005886">
    <property type="term" value="C:plasma membrane"/>
    <property type="evidence" value="ECO:0007669"/>
    <property type="project" value="UniProtKB-SubCell"/>
</dbReference>
<feature type="binding site" evidence="29">
    <location>
        <position position="717"/>
    </location>
    <ligand>
        <name>Mg(2+)</name>
        <dbReference type="ChEBI" id="CHEBI:18420"/>
    </ligand>
</feature>
<feature type="domain" description="Protein kinase" evidence="35">
    <location>
        <begin position="497"/>
        <end position="835"/>
    </location>
</feature>
<dbReference type="PIRSF" id="PIRSF000615">
    <property type="entry name" value="TyrPK_CSF1-R"/>
    <property type="match status" value="1"/>
</dbReference>
<dbReference type="InterPro" id="IPR003599">
    <property type="entry name" value="Ig_sub"/>
</dbReference>
<dbReference type="GO" id="GO:0046872">
    <property type="term" value="F:metal ion binding"/>
    <property type="evidence" value="ECO:0007669"/>
    <property type="project" value="UniProtKB-KW"/>
</dbReference>
<dbReference type="PANTHER" id="PTHR24416">
    <property type="entry name" value="TYROSINE-PROTEIN KINASE RECEPTOR"/>
    <property type="match status" value="1"/>
</dbReference>
<feature type="binding site" evidence="28">
    <location>
        <begin position="579"/>
        <end position="585"/>
    </location>
    <ligand>
        <name>ATP</name>
        <dbReference type="ChEBI" id="CHEBI:30616"/>
    </ligand>
</feature>
<evidence type="ECO:0000256" key="22">
    <source>
        <dbReference type="ARBA" id="ARBA00023319"/>
    </source>
</evidence>
<name>A0A8C4VFW5_FALTI</name>
<dbReference type="InterPro" id="IPR000719">
    <property type="entry name" value="Prot_kinase_dom"/>
</dbReference>
<keyword evidence="17" id="KW-0472">Membrane</keyword>
<dbReference type="SUPFAM" id="SSF48726">
    <property type="entry name" value="Immunoglobulin"/>
    <property type="match status" value="5"/>
</dbReference>
<evidence type="ECO:0000256" key="2">
    <source>
        <dbReference type="ARBA" id="ARBA00011902"/>
    </source>
</evidence>
<evidence type="ECO:0000256" key="28">
    <source>
        <dbReference type="PIRSR" id="PIRSR000615-2"/>
    </source>
</evidence>
<evidence type="ECO:0000256" key="32">
    <source>
        <dbReference type="RuleBase" id="RU000311"/>
    </source>
</evidence>
<dbReference type="InterPro" id="IPR007110">
    <property type="entry name" value="Ig-like_dom"/>
</dbReference>
<feature type="chain" id="PRO_5034935212" description="Mast/stem cell growth factor receptor Kit" evidence="34">
    <location>
        <begin position="25"/>
        <end position="882"/>
    </location>
</feature>
<evidence type="ECO:0000256" key="24">
    <source>
        <dbReference type="ARBA" id="ARBA00032530"/>
    </source>
</evidence>
<feature type="binding site" evidence="28 31">
    <location>
        <position position="531"/>
    </location>
    <ligand>
        <name>ATP</name>
        <dbReference type="ChEBI" id="CHEBI:30616"/>
    </ligand>
</feature>
<evidence type="ECO:0000256" key="34">
    <source>
        <dbReference type="SAM" id="SignalP"/>
    </source>
</evidence>
<feature type="binding site" evidence="28">
    <location>
        <position position="703"/>
    </location>
    <ligand>
        <name>ATP</name>
        <dbReference type="ChEBI" id="CHEBI:30616"/>
    </ligand>
</feature>
<dbReference type="GO" id="GO:0002720">
    <property type="term" value="P:positive regulation of cytokine production involved in immune response"/>
    <property type="evidence" value="ECO:0007669"/>
    <property type="project" value="UniProtKB-ARBA"/>
</dbReference>
<keyword evidence="12" id="KW-0418">Kinase</keyword>
<accession>A0A8C4VFW5</accession>
<evidence type="ECO:0000256" key="14">
    <source>
        <dbReference type="ARBA" id="ARBA00022842"/>
    </source>
</evidence>
<evidence type="ECO:0000256" key="6">
    <source>
        <dbReference type="ARBA" id="ARBA00022679"/>
    </source>
</evidence>
<feature type="domain" description="Ig-like" evidence="36">
    <location>
        <begin position="21"/>
        <end position="186"/>
    </location>
</feature>
<dbReference type="InterPro" id="IPR027263">
    <property type="entry name" value="SCGF_receptor"/>
</dbReference>
<evidence type="ECO:0000256" key="9">
    <source>
        <dbReference type="ARBA" id="ARBA00022729"/>
    </source>
</evidence>
<dbReference type="InterPro" id="IPR001245">
    <property type="entry name" value="Ser-Thr/Tyr_kinase_cat_dom"/>
</dbReference>
<comment type="catalytic activity">
    <reaction evidence="25">
        <text>L-tyrosyl-[protein] + ATP = O-phospho-L-tyrosyl-[protein] + ADP + H(+)</text>
        <dbReference type="Rhea" id="RHEA:10596"/>
        <dbReference type="Rhea" id="RHEA-COMP:10136"/>
        <dbReference type="Rhea" id="RHEA-COMP:20101"/>
        <dbReference type="ChEBI" id="CHEBI:15378"/>
        <dbReference type="ChEBI" id="CHEBI:30616"/>
        <dbReference type="ChEBI" id="CHEBI:46858"/>
        <dbReference type="ChEBI" id="CHEBI:61978"/>
        <dbReference type="ChEBI" id="CHEBI:456216"/>
        <dbReference type="EC" id="2.7.10.1"/>
    </reaction>
</comment>
<evidence type="ECO:0000256" key="7">
    <source>
        <dbReference type="ARBA" id="ARBA00022692"/>
    </source>
</evidence>
<keyword evidence="15" id="KW-0832">Ubl conjugation</keyword>
<evidence type="ECO:0000256" key="5">
    <source>
        <dbReference type="ARBA" id="ARBA00022553"/>
    </source>
</evidence>
<dbReference type="SMART" id="SM00408">
    <property type="entry name" value="IGc2"/>
    <property type="match status" value="3"/>
</dbReference>
<feature type="site" description="Important for interaction with phosphotyrosine-binding proteins" evidence="30">
    <location>
        <position position="843"/>
    </location>
</feature>
<keyword evidence="10" id="KW-0677">Repeat</keyword>
<feature type="compositionally biased region" description="Polar residues" evidence="33">
    <location>
        <begin position="862"/>
        <end position="875"/>
    </location>
</feature>
<evidence type="ECO:0000256" key="4">
    <source>
        <dbReference type="ARBA" id="ARBA00022475"/>
    </source>
</evidence>
<dbReference type="GO" id="GO:0008406">
    <property type="term" value="P:gonad development"/>
    <property type="evidence" value="ECO:0007669"/>
    <property type="project" value="UniProtKB-ARBA"/>
</dbReference>
<dbReference type="GO" id="GO:0038109">
    <property type="term" value="P:Kit signaling pathway"/>
    <property type="evidence" value="ECO:0007669"/>
    <property type="project" value="InterPro"/>
</dbReference>
<evidence type="ECO:0000256" key="30">
    <source>
        <dbReference type="PIRSR" id="PIRSR000615-4"/>
    </source>
</evidence>
<feature type="active site" description="Proton acceptor" evidence="27">
    <location>
        <position position="699"/>
    </location>
</feature>
<dbReference type="Gene3D" id="3.30.200.20">
    <property type="entry name" value="Phosphorylase Kinase, domain 1"/>
    <property type="match status" value="1"/>
</dbReference>
<dbReference type="GO" id="GO:0019955">
    <property type="term" value="F:cytokine binding"/>
    <property type="evidence" value="ECO:0007669"/>
    <property type="project" value="InterPro"/>
</dbReference>
<dbReference type="PIRSF" id="PIRSF500951">
    <property type="entry name" value="SCGF_recepter"/>
    <property type="match status" value="1"/>
</dbReference>
<dbReference type="FunFam" id="2.60.40.10:FF:001913">
    <property type="entry name" value="Mast/stem cell growth factor receptor Kit"/>
    <property type="match status" value="1"/>
</dbReference>
<evidence type="ECO:0000256" key="15">
    <source>
        <dbReference type="ARBA" id="ARBA00022843"/>
    </source>
</evidence>
<dbReference type="CDD" id="cd05860">
    <property type="entry name" value="IgI_4_SCFR"/>
    <property type="match status" value="1"/>
</dbReference>
<comment type="similarity">
    <text evidence="32">Belongs to the protein kinase superfamily. Tyr protein kinase family. CSF-1/PDGF receptor subfamily.</text>
</comment>
<dbReference type="GO" id="GO:0002244">
    <property type="term" value="P:hematopoietic progenitor cell differentiation"/>
    <property type="evidence" value="ECO:0007669"/>
    <property type="project" value="TreeGrafter"/>
</dbReference>
<evidence type="ECO:0000256" key="12">
    <source>
        <dbReference type="ARBA" id="ARBA00022777"/>
    </source>
</evidence>
<evidence type="ECO:0000256" key="13">
    <source>
        <dbReference type="ARBA" id="ARBA00022840"/>
    </source>
</evidence>
<dbReference type="PROSITE" id="PS00240">
    <property type="entry name" value="RECEPTOR_TYR_KIN_III"/>
    <property type="match status" value="1"/>
</dbReference>
<keyword evidence="11 28" id="KW-0547">Nucleotide-binding</keyword>
<protein>
    <recommendedName>
        <fullName evidence="3">Mast/stem cell growth factor receptor Kit</fullName>
        <ecNumber evidence="2">2.7.10.1</ecNumber>
    </recommendedName>
    <alternativeName>
        <fullName evidence="24">Proto-oncogene c-Kit</fullName>
    </alternativeName>
    <alternativeName>
        <fullName evidence="23 26">Tyrosine-protein kinase Kit</fullName>
    </alternativeName>
</protein>
<dbReference type="SMART" id="SM00219">
    <property type="entry name" value="TyrKc"/>
    <property type="match status" value="1"/>
</dbReference>
<dbReference type="PROSITE" id="PS50011">
    <property type="entry name" value="PROTEIN_KINASE_DOM"/>
    <property type="match status" value="1"/>
</dbReference>
<dbReference type="InterPro" id="IPR013098">
    <property type="entry name" value="Ig_I-set"/>
</dbReference>
<dbReference type="InterPro" id="IPR011009">
    <property type="entry name" value="Kinase-like_dom_sf"/>
</dbReference>
<keyword evidence="9 34" id="KW-0732">Signal</keyword>
<dbReference type="InterPro" id="IPR050122">
    <property type="entry name" value="RTK"/>
</dbReference>
<evidence type="ECO:0000256" key="17">
    <source>
        <dbReference type="ARBA" id="ARBA00023136"/>
    </source>
</evidence>
<dbReference type="FunFam" id="2.60.40.10:FF:000469">
    <property type="entry name" value="Mast/stem cell growth factor receptor"/>
    <property type="match status" value="1"/>
</dbReference>
<dbReference type="InterPro" id="IPR003598">
    <property type="entry name" value="Ig_sub2"/>
</dbReference>
<organism evidence="37 38">
    <name type="scientific">Falco tinnunculus</name>
    <name type="common">Common kestrel</name>
    <dbReference type="NCBI Taxonomy" id="100819"/>
    <lineage>
        <taxon>Eukaryota</taxon>
        <taxon>Metazoa</taxon>
        <taxon>Chordata</taxon>
        <taxon>Craniata</taxon>
        <taxon>Vertebrata</taxon>
        <taxon>Euteleostomi</taxon>
        <taxon>Archelosauria</taxon>
        <taxon>Archosauria</taxon>
        <taxon>Dinosauria</taxon>
        <taxon>Saurischia</taxon>
        <taxon>Theropoda</taxon>
        <taxon>Coelurosauria</taxon>
        <taxon>Aves</taxon>
        <taxon>Neognathae</taxon>
        <taxon>Neoaves</taxon>
        <taxon>Telluraves</taxon>
        <taxon>Australaves</taxon>
        <taxon>Falconiformes</taxon>
        <taxon>Falconidae</taxon>
        <taxon>Falco</taxon>
    </lineage>
</organism>
<keyword evidence="22 32" id="KW-0393">Immunoglobulin domain</keyword>
<comment type="subcellular location">
    <subcellularLocation>
        <location evidence="1">Cell membrane</location>
        <topology evidence="1">Single-pass type I membrane protein</topology>
    </subcellularLocation>
    <subcellularLocation>
        <location evidence="32">Membrane</location>
        <topology evidence="32">Single-pass type I membrane protein</topology>
    </subcellularLocation>
</comment>
<dbReference type="OrthoDB" id="6077854at2759"/>
<dbReference type="InterPro" id="IPR001824">
    <property type="entry name" value="Tyr_kinase_rcpt_3_CS"/>
</dbReference>
<evidence type="ECO:0000256" key="8">
    <source>
        <dbReference type="ARBA" id="ARBA00022723"/>
    </source>
</evidence>
<keyword evidence="7 32" id="KW-0812">Transmembrane</keyword>
<keyword evidence="21" id="KW-0325">Glycoprotein</keyword>
<proteinExistence type="inferred from homology"/>
<keyword evidence="20 32" id="KW-0675">Receptor</keyword>
<evidence type="ECO:0000256" key="18">
    <source>
        <dbReference type="ARBA" id="ARBA00023137"/>
    </source>
</evidence>
<keyword evidence="19" id="KW-1015">Disulfide bond</keyword>
<dbReference type="FunFam" id="2.60.40.10:FF:000422">
    <property type="entry name" value="Mast/stem cell growth factor receptor"/>
    <property type="match status" value="1"/>
</dbReference>
<feature type="domain" description="Ig-like" evidence="36">
    <location>
        <begin position="201"/>
        <end position="290"/>
    </location>
</feature>
<dbReference type="SMART" id="SM00409">
    <property type="entry name" value="IG"/>
    <property type="match status" value="5"/>
</dbReference>
<evidence type="ECO:0000256" key="20">
    <source>
        <dbReference type="ARBA" id="ARBA00023170"/>
    </source>
</evidence>
<dbReference type="GO" id="GO:0004714">
    <property type="term" value="F:transmembrane receptor protein tyrosine kinase activity"/>
    <property type="evidence" value="ECO:0007669"/>
    <property type="project" value="UniProtKB-EC"/>
</dbReference>
<dbReference type="PROSITE" id="PS00107">
    <property type="entry name" value="PROTEIN_KINASE_ATP"/>
    <property type="match status" value="1"/>
</dbReference>
<keyword evidence="16" id="KW-1133">Transmembrane helix</keyword>
<dbReference type="AlphaFoldDB" id="A0A8C4VFW5"/>
<feature type="signal peptide" evidence="34">
    <location>
        <begin position="1"/>
        <end position="24"/>
    </location>
</feature>
<evidence type="ECO:0000256" key="27">
    <source>
        <dbReference type="PIRSR" id="PIRSR000615-1"/>
    </source>
</evidence>
<evidence type="ECO:0000256" key="16">
    <source>
        <dbReference type="ARBA" id="ARBA00022989"/>
    </source>
</evidence>
<keyword evidence="13 28" id="KW-0067">ATP-binding</keyword>
<dbReference type="EC" id="2.7.10.1" evidence="2"/>
<evidence type="ECO:0000256" key="25">
    <source>
        <dbReference type="ARBA" id="ARBA00051243"/>
    </source>
</evidence>
<evidence type="ECO:0000256" key="33">
    <source>
        <dbReference type="SAM" id="MobiDB-lite"/>
    </source>
</evidence>
<dbReference type="FunFam" id="3.30.200.20:FF:000619">
    <property type="entry name" value="macrophage colony-stimulating factor 1 receptor isoform X2"/>
    <property type="match status" value="1"/>
</dbReference>
<evidence type="ECO:0000256" key="29">
    <source>
        <dbReference type="PIRSR" id="PIRSR000615-3"/>
    </source>
</evidence>
<evidence type="ECO:0000259" key="35">
    <source>
        <dbReference type="PROSITE" id="PS50011"/>
    </source>
</evidence>
<keyword evidence="18" id="KW-0829">Tyrosine-protein kinase</keyword>
<dbReference type="GO" id="GO:0019838">
    <property type="term" value="F:growth factor binding"/>
    <property type="evidence" value="ECO:0007669"/>
    <property type="project" value="TreeGrafter"/>
</dbReference>
<dbReference type="GO" id="GO:0038093">
    <property type="term" value="P:Fc receptor signaling pathway"/>
    <property type="evidence" value="ECO:0007669"/>
    <property type="project" value="InterPro"/>
</dbReference>
<dbReference type="PROSITE" id="PS50835">
    <property type="entry name" value="IG_LIKE"/>
    <property type="match status" value="2"/>
</dbReference>
<evidence type="ECO:0000259" key="36">
    <source>
        <dbReference type="PROSITE" id="PS50835"/>
    </source>
</evidence>
<reference evidence="37" key="2">
    <citation type="submission" date="2025-09" db="UniProtKB">
        <authorList>
            <consortium name="Ensembl"/>
        </authorList>
    </citation>
    <scope>IDENTIFICATION</scope>
</reference>
<dbReference type="PROSITE" id="PS00109">
    <property type="entry name" value="PROTEIN_KINASE_TYR"/>
    <property type="match status" value="1"/>
</dbReference>
<dbReference type="GO" id="GO:0070662">
    <property type="term" value="P:mast cell proliferation"/>
    <property type="evidence" value="ECO:0007669"/>
    <property type="project" value="UniProtKB-ARBA"/>
</dbReference>
<dbReference type="GO" id="GO:0030183">
    <property type="term" value="P:B cell differentiation"/>
    <property type="evidence" value="ECO:0007669"/>
    <property type="project" value="TreeGrafter"/>
</dbReference>